<evidence type="ECO:0000256" key="2">
    <source>
        <dbReference type="ARBA" id="ARBA00022801"/>
    </source>
</evidence>
<dbReference type="SUPFAM" id="SSF52540">
    <property type="entry name" value="P-loop containing nucleoside triphosphate hydrolases"/>
    <property type="match status" value="1"/>
</dbReference>
<dbReference type="Pfam" id="PF00271">
    <property type="entry name" value="Helicase_C"/>
    <property type="match status" value="1"/>
</dbReference>
<evidence type="ECO:0000313" key="6">
    <source>
        <dbReference type="EMBL" id="KAJ5108564.1"/>
    </source>
</evidence>
<keyword evidence="7" id="KW-1185">Reference proteome</keyword>
<dbReference type="Pfam" id="PF00176">
    <property type="entry name" value="SNF2-rel_dom"/>
    <property type="match status" value="1"/>
</dbReference>
<dbReference type="Gene3D" id="3.40.50.300">
    <property type="entry name" value="P-loop containing nucleotide triphosphate hydrolases"/>
    <property type="match status" value="1"/>
</dbReference>
<feature type="region of interest" description="Disordered" evidence="4">
    <location>
        <begin position="518"/>
        <end position="542"/>
    </location>
</feature>
<dbReference type="InterPro" id="IPR001650">
    <property type="entry name" value="Helicase_C-like"/>
</dbReference>
<protein>
    <recommendedName>
        <fullName evidence="5">Helicase C-terminal domain-containing protein</fullName>
    </recommendedName>
</protein>
<dbReference type="EMBL" id="JAPQKH010000003">
    <property type="protein sequence ID" value="KAJ5108564.1"/>
    <property type="molecule type" value="Genomic_DNA"/>
</dbReference>
<dbReference type="InterPro" id="IPR038718">
    <property type="entry name" value="SNF2-like_sf"/>
</dbReference>
<keyword evidence="2" id="KW-0378">Hydrolase</keyword>
<evidence type="ECO:0000259" key="5">
    <source>
        <dbReference type="PROSITE" id="PS51194"/>
    </source>
</evidence>
<organism evidence="6 7">
    <name type="scientific">Penicillium angulare</name>
    <dbReference type="NCBI Taxonomy" id="116970"/>
    <lineage>
        <taxon>Eukaryota</taxon>
        <taxon>Fungi</taxon>
        <taxon>Dikarya</taxon>
        <taxon>Ascomycota</taxon>
        <taxon>Pezizomycotina</taxon>
        <taxon>Eurotiomycetes</taxon>
        <taxon>Eurotiomycetidae</taxon>
        <taxon>Eurotiales</taxon>
        <taxon>Aspergillaceae</taxon>
        <taxon>Penicillium</taxon>
    </lineage>
</organism>
<dbReference type="CDD" id="cd18793">
    <property type="entry name" value="SF2_C_SNF"/>
    <property type="match status" value="1"/>
</dbReference>
<reference evidence="6" key="1">
    <citation type="submission" date="2022-11" db="EMBL/GenBank/DDBJ databases">
        <authorList>
            <person name="Petersen C."/>
        </authorList>
    </citation>
    <scope>NUCLEOTIDE SEQUENCE</scope>
    <source>
        <strain evidence="6">IBT 30069</strain>
    </source>
</reference>
<dbReference type="AlphaFoldDB" id="A0A9W9FXZ3"/>
<dbReference type="Gene3D" id="3.40.50.10810">
    <property type="entry name" value="Tandem AAA-ATPase domain"/>
    <property type="match status" value="1"/>
</dbReference>
<keyword evidence="3" id="KW-0067">ATP-binding</keyword>
<feature type="domain" description="Helicase C-terminal" evidence="5">
    <location>
        <begin position="356"/>
        <end position="520"/>
    </location>
</feature>
<comment type="caution">
    <text evidence="6">The sequence shown here is derived from an EMBL/GenBank/DDBJ whole genome shotgun (WGS) entry which is preliminary data.</text>
</comment>
<proteinExistence type="predicted"/>
<dbReference type="Proteomes" id="UP001149165">
    <property type="component" value="Unassembled WGS sequence"/>
</dbReference>
<dbReference type="InterPro" id="IPR000330">
    <property type="entry name" value="SNF2_N"/>
</dbReference>
<dbReference type="PANTHER" id="PTHR10799">
    <property type="entry name" value="SNF2/RAD54 HELICASE FAMILY"/>
    <property type="match status" value="1"/>
</dbReference>
<dbReference type="InterPro" id="IPR049730">
    <property type="entry name" value="SNF2/RAD54-like_C"/>
</dbReference>
<evidence type="ECO:0000256" key="1">
    <source>
        <dbReference type="ARBA" id="ARBA00022741"/>
    </source>
</evidence>
<sequence>MAGQPGILNAAPSGRYTGTRGVNRKDAVGFLASFQSGGKPIIEYENVLKNKLALRGLLDFCFARVICDEGHRVKTITSKTHQSIALQDYESIWFLTATPMSNGPIDLCGPLSLLHRSSANTCDDSALDDIPLPPHGRHIGGSNPLFETYAAWSATKNLPVPPPYDLLNPRHLASLVAQRQLTALGACRVLPIIYRLCVLHREMGQEIQGQDGTTVRIGTNIPPIRTMTVELCFPDKMQLEHDHIFHLEIKGLTGRNEQPGRVDAYSPELEQTRGRIQRGKPRRLCCLGFHPKLNRFLDVEAGVDHTAEPRDYIQSMCSSGDMGFMLFWSRTRTDQATCAPRLPFDKAMYLLYESPRLRYLLKIFQGEGLLPPTPESPRFIVMCNWPMTVWITQMLLRCLSIDTASVTNDMDLKDRTAAINRFNDPNSKCKVFLSTYELAAHGLNLQYSCSRMVLMESPINYGKKLHAIGRMHRLGQKSPQKVWDIFQDSTIQRWMEGNNTRKLRPQIAAQNRVEFEKAADARHQERESQGIRSIDPQAEREEDLSSLCDGFIRKMMGQEEGCADRNLMVNETDLDIISDQTTGSHHSRRFGQGINNISRAEKRGFESEIDAEGQNAKRVKV</sequence>
<dbReference type="SMART" id="SM00490">
    <property type="entry name" value="HELICc"/>
    <property type="match status" value="1"/>
</dbReference>
<dbReference type="GO" id="GO:0005524">
    <property type="term" value="F:ATP binding"/>
    <property type="evidence" value="ECO:0007669"/>
    <property type="project" value="InterPro"/>
</dbReference>
<evidence type="ECO:0000313" key="7">
    <source>
        <dbReference type="Proteomes" id="UP001149165"/>
    </source>
</evidence>
<keyword evidence="1" id="KW-0547">Nucleotide-binding</keyword>
<accession>A0A9W9FXZ3</accession>
<dbReference type="PROSITE" id="PS51194">
    <property type="entry name" value="HELICASE_CTER"/>
    <property type="match status" value="1"/>
</dbReference>
<name>A0A9W9FXZ3_9EURO</name>
<feature type="compositionally biased region" description="Basic and acidic residues" evidence="4">
    <location>
        <begin position="518"/>
        <end position="529"/>
    </location>
</feature>
<reference evidence="6" key="2">
    <citation type="journal article" date="2023" name="IMA Fungus">
        <title>Comparative genomic study of the Penicillium genus elucidates a diverse pangenome and 15 lateral gene transfer events.</title>
        <authorList>
            <person name="Petersen C."/>
            <person name="Sorensen T."/>
            <person name="Nielsen M.R."/>
            <person name="Sondergaard T.E."/>
            <person name="Sorensen J.L."/>
            <person name="Fitzpatrick D.A."/>
            <person name="Frisvad J.C."/>
            <person name="Nielsen K.L."/>
        </authorList>
    </citation>
    <scope>NUCLEOTIDE SEQUENCE</scope>
    <source>
        <strain evidence="6">IBT 30069</strain>
    </source>
</reference>
<dbReference type="OrthoDB" id="4362643at2759"/>
<dbReference type="GO" id="GO:0016787">
    <property type="term" value="F:hydrolase activity"/>
    <property type="evidence" value="ECO:0007669"/>
    <property type="project" value="UniProtKB-KW"/>
</dbReference>
<dbReference type="InterPro" id="IPR027417">
    <property type="entry name" value="P-loop_NTPase"/>
</dbReference>
<evidence type="ECO:0000256" key="3">
    <source>
        <dbReference type="ARBA" id="ARBA00022840"/>
    </source>
</evidence>
<gene>
    <name evidence="6" type="ORF">N7456_005239</name>
</gene>
<evidence type="ECO:0000256" key="4">
    <source>
        <dbReference type="SAM" id="MobiDB-lite"/>
    </source>
</evidence>